<dbReference type="STRING" id="4846.A0A367KFS4"/>
<dbReference type="EMBL" id="PJQM01001775">
    <property type="protein sequence ID" value="RCI01066.1"/>
    <property type="molecule type" value="Genomic_DNA"/>
</dbReference>
<dbReference type="AlphaFoldDB" id="A0A367KFS4"/>
<dbReference type="Pfam" id="PF00561">
    <property type="entry name" value="Abhydrolase_1"/>
    <property type="match status" value="1"/>
</dbReference>
<dbReference type="PANTHER" id="PTHR42886:SF29">
    <property type="entry name" value="PUMMELIG, ISOFORM A"/>
    <property type="match status" value="1"/>
</dbReference>
<accession>A0A367KFS4</accession>
<dbReference type="GO" id="GO:0052689">
    <property type="term" value="F:carboxylic ester hydrolase activity"/>
    <property type="evidence" value="ECO:0007669"/>
    <property type="project" value="TreeGrafter"/>
</dbReference>
<organism evidence="3 4">
    <name type="scientific">Rhizopus stolonifer</name>
    <name type="common">Rhizopus nigricans</name>
    <dbReference type="NCBI Taxonomy" id="4846"/>
    <lineage>
        <taxon>Eukaryota</taxon>
        <taxon>Fungi</taxon>
        <taxon>Fungi incertae sedis</taxon>
        <taxon>Mucoromycota</taxon>
        <taxon>Mucoromycotina</taxon>
        <taxon>Mucoromycetes</taxon>
        <taxon>Mucorales</taxon>
        <taxon>Mucorineae</taxon>
        <taxon>Rhizopodaceae</taxon>
        <taxon>Rhizopus</taxon>
    </lineage>
</organism>
<keyword evidence="4" id="KW-1185">Reference proteome</keyword>
<evidence type="ECO:0000313" key="3">
    <source>
        <dbReference type="EMBL" id="RCI01066.1"/>
    </source>
</evidence>
<dbReference type="GO" id="GO:0055088">
    <property type="term" value="P:lipid homeostasis"/>
    <property type="evidence" value="ECO:0007669"/>
    <property type="project" value="TreeGrafter"/>
</dbReference>
<evidence type="ECO:0000256" key="1">
    <source>
        <dbReference type="ARBA" id="ARBA00038097"/>
    </source>
</evidence>
<dbReference type="GO" id="GO:0006654">
    <property type="term" value="P:phosphatidic acid biosynthetic process"/>
    <property type="evidence" value="ECO:0007669"/>
    <property type="project" value="TreeGrafter"/>
</dbReference>
<dbReference type="OrthoDB" id="7457040at2759"/>
<dbReference type="InterPro" id="IPR029058">
    <property type="entry name" value="AB_hydrolase_fold"/>
</dbReference>
<proteinExistence type="inferred from homology"/>
<gene>
    <name evidence="3" type="ORF">CU098_008078</name>
</gene>
<dbReference type="InterPro" id="IPR000073">
    <property type="entry name" value="AB_hydrolase_1"/>
</dbReference>
<dbReference type="SUPFAM" id="SSF53474">
    <property type="entry name" value="alpha/beta-Hydrolases"/>
    <property type="match status" value="1"/>
</dbReference>
<dbReference type="Proteomes" id="UP000253551">
    <property type="component" value="Unassembled WGS sequence"/>
</dbReference>
<comment type="caution">
    <text evidence="3">The sequence shown here is derived from an EMBL/GenBank/DDBJ whole genome shotgun (WGS) entry which is preliminary data.</text>
</comment>
<feature type="domain" description="AB hydrolase-1" evidence="2">
    <location>
        <begin position="115"/>
        <end position="253"/>
    </location>
</feature>
<evidence type="ECO:0000313" key="4">
    <source>
        <dbReference type="Proteomes" id="UP000253551"/>
    </source>
</evidence>
<sequence length="334" mass="38061">MDNRSNLSFINTLPAVIPPTTKLNFVRNWWKRSAKTADIAESRIIQRIYDALPGVVNQIPTFARIGRIPIDDEGKSQINTLYITQRPEQDAPYQFEAERATNLDTIIQQENNNKNLVICHGYGAGLGFFYRNYQELSQAPGWRVFSLDWSGMGNSSRPKWTIFKKSNQTWDDIVTIVEDHFVESLESWREKVGLEKMTLFGHSLGGYFSACYALKYPERVEKLILVSPAGIPEPPPETITKPNNPQETLQKEASKINANYQAEAATAENIAKQQVNPPARKIPAWANYLWNKNVTPMSIVRMTGPFGAGLVHSYTSRRFAHLTESEQHDFYDYL</sequence>
<dbReference type="Gene3D" id="3.40.50.1820">
    <property type="entry name" value="alpha/beta hydrolase"/>
    <property type="match status" value="1"/>
</dbReference>
<dbReference type="GO" id="GO:0042171">
    <property type="term" value="F:lysophosphatidic acid acyltransferase activity"/>
    <property type="evidence" value="ECO:0007669"/>
    <property type="project" value="TreeGrafter"/>
</dbReference>
<protein>
    <recommendedName>
        <fullName evidence="2">AB hydrolase-1 domain-containing protein</fullName>
    </recommendedName>
</protein>
<evidence type="ECO:0000259" key="2">
    <source>
        <dbReference type="Pfam" id="PF00561"/>
    </source>
</evidence>
<dbReference type="GO" id="GO:0005739">
    <property type="term" value="C:mitochondrion"/>
    <property type="evidence" value="ECO:0007669"/>
    <property type="project" value="TreeGrafter"/>
</dbReference>
<reference evidence="3 4" key="1">
    <citation type="journal article" date="2018" name="G3 (Bethesda)">
        <title>Phylogenetic and Phylogenomic Definition of Rhizopus Species.</title>
        <authorList>
            <person name="Gryganskyi A.P."/>
            <person name="Golan J."/>
            <person name="Dolatabadi S."/>
            <person name="Mondo S."/>
            <person name="Robb S."/>
            <person name="Idnurm A."/>
            <person name="Muszewska A."/>
            <person name="Steczkiewicz K."/>
            <person name="Masonjones S."/>
            <person name="Liao H.L."/>
            <person name="Gajdeczka M.T."/>
            <person name="Anike F."/>
            <person name="Vuek A."/>
            <person name="Anishchenko I.M."/>
            <person name="Voigt K."/>
            <person name="de Hoog G.S."/>
            <person name="Smith M.E."/>
            <person name="Heitman J."/>
            <person name="Vilgalys R."/>
            <person name="Stajich J.E."/>
        </authorList>
    </citation>
    <scope>NUCLEOTIDE SEQUENCE [LARGE SCALE GENOMIC DNA]</scope>
    <source>
        <strain evidence="3 4">LSU 92-RS-03</strain>
    </source>
</reference>
<comment type="similarity">
    <text evidence="1">Belongs to the peptidase S33 family. ABHD4/ABHD5 subfamily.</text>
</comment>
<dbReference type="PANTHER" id="PTHR42886">
    <property type="entry name" value="RE40534P-RELATED"/>
    <property type="match status" value="1"/>
</dbReference>
<name>A0A367KFS4_RHIST</name>